<keyword evidence="5" id="KW-0902">Two-component regulatory system</keyword>
<dbReference type="Gene3D" id="3.30.565.10">
    <property type="entry name" value="Histidine kinase-like ATPase, C-terminal domain"/>
    <property type="match status" value="1"/>
</dbReference>
<protein>
    <recommendedName>
        <fullName evidence="2">histidine kinase</fullName>
        <ecNumber evidence="2">2.7.13.3</ecNumber>
    </recommendedName>
</protein>
<evidence type="ECO:0000313" key="9">
    <source>
        <dbReference type="Proteomes" id="UP000093276"/>
    </source>
</evidence>
<evidence type="ECO:0000256" key="4">
    <source>
        <dbReference type="ARBA" id="ARBA00022777"/>
    </source>
</evidence>
<dbReference type="Proteomes" id="UP000093276">
    <property type="component" value="Chromosome"/>
</dbReference>
<keyword evidence="7" id="KW-0812">Transmembrane</keyword>
<dbReference type="GO" id="GO:0004673">
    <property type="term" value="F:protein histidine kinase activity"/>
    <property type="evidence" value="ECO:0007669"/>
    <property type="project" value="UniProtKB-EC"/>
</dbReference>
<dbReference type="SUPFAM" id="SSF55874">
    <property type="entry name" value="ATPase domain of HSP90 chaperone/DNA topoisomerase II/histidine kinase"/>
    <property type="match status" value="1"/>
</dbReference>
<evidence type="ECO:0000256" key="7">
    <source>
        <dbReference type="SAM" id="Phobius"/>
    </source>
</evidence>
<dbReference type="CDD" id="cd16917">
    <property type="entry name" value="HATPase_UhpB-NarQ-NarX-like"/>
    <property type="match status" value="1"/>
</dbReference>
<reference evidence="8 9" key="1">
    <citation type="submission" date="2016-08" db="EMBL/GenBank/DDBJ databases">
        <title>Complete genome sequence of Flavobacterium johnsoniae strain GSE09, a volatile-producing biocontrol agent isolated from cucumber (Cucumis sativus).</title>
        <authorList>
            <person name="Jeong J.-J."/>
            <person name="Oh J.Y."/>
            <person name="Jim Y.J."/>
            <person name="Sang M.K."/>
            <person name="Kim K.D."/>
        </authorList>
    </citation>
    <scope>NUCLEOTIDE SEQUENCE [LARGE SCALE GENOMIC DNA]</scope>
    <source>
        <strain evidence="8 9">GSE09</strain>
    </source>
</reference>
<keyword evidence="6" id="KW-0802">TPR repeat</keyword>
<dbReference type="InterPro" id="IPR011990">
    <property type="entry name" value="TPR-like_helical_dom_sf"/>
</dbReference>
<keyword evidence="4 8" id="KW-0418">Kinase</keyword>
<evidence type="ECO:0000256" key="2">
    <source>
        <dbReference type="ARBA" id="ARBA00012438"/>
    </source>
</evidence>
<evidence type="ECO:0000256" key="1">
    <source>
        <dbReference type="ARBA" id="ARBA00000085"/>
    </source>
</evidence>
<dbReference type="Gene3D" id="1.25.40.10">
    <property type="entry name" value="Tetratricopeptide repeat domain"/>
    <property type="match status" value="2"/>
</dbReference>
<dbReference type="InterPro" id="IPR050482">
    <property type="entry name" value="Sensor_HK_TwoCompSys"/>
</dbReference>
<dbReference type="InterPro" id="IPR019734">
    <property type="entry name" value="TPR_rpt"/>
</dbReference>
<keyword evidence="3 8" id="KW-0808">Transferase</keyword>
<dbReference type="AlphaFoldDB" id="A0AAC9D517"/>
<gene>
    <name evidence="8" type="primary">nreB_4</name>
    <name evidence="8" type="ORF">BB050_02474</name>
</gene>
<dbReference type="GO" id="GO:0000160">
    <property type="term" value="P:phosphorelay signal transduction system"/>
    <property type="evidence" value="ECO:0007669"/>
    <property type="project" value="UniProtKB-KW"/>
</dbReference>
<keyword evidence="7" id="KW-1133">Transmembrane helix</keyword>
<name>A0AAC9D517_9FLAO</name>
<evidence type="ECO:0000313" key="8">
    <source>
        <dbReference type="EMBL" id="AOC95582.1"/>
    </source>
</evidence>
<sequence>MNSQKIANSSFYKNRYLYAFTETEIFYFWRMIPKRIQLVTPITALLLVLFSCQKDNNDNLKDLNNKLEIKKNIDKASVFYNNYNDTDSSFFYYNKAKLLCDSKKDPDNYVKILNHMADIQLNHGDHIGSETTITDAIPYLKSIKDQTNVWNTYVTLGTNYLRTYNLNDALLYYNKALGLKVDEARKSLTKSNIGSVLLEQQKYDEALQIFLRLSTKKELKQKPEYNAKNIDNIGLCYNRMSDPRGIQYLNQALQIRKEIKNKSGIGISNLHIASYYDENKAPTLAKKHALEAYKKFSEIDNIDNIDNKLSSLKLLIKNSSDQELKKYSILYIDLVDSIFEVRQKAKNQFARIKYDSKREKEENLKLKTHKVENELKLERQKSRNIISYIIIILSLCLILILYYYLTSKANREKIEAAYNSETRISKKLHDELANDIYHTMAFAENRNLSLAENREQLLHNLDTIYARTRDISKENAIILTDENYISSLKEMISRFNTPNINLLINGLDTISWDEVDKVKKTAIYRAIQELLVNMKKHSDASLVAIVFKESKRNIIINYTDNGKGIDVNKMILKNGLHNIENRILAIKGVIDIDSGLGKGFKVFIKLPI</sequence>
<feature type="transmembrane region" description="Helical" evidence="7">
    <location>
        <begin position="385"/>
        <end position="405"/>
    </location>
</feature>
<dbReference type="EC" id="2.7.13.3" evidence="2"/>
<organism evidence="8 9">
    <name type="scientific">Flavobacterium anhuiense</name>
    <dbReference type="NCBI Taxonomy" id="459526"/>
    <lineage>
        <taxon>Bacteria</taxon>
        <taxon>Pseudomonadati</taxon>
        <taxon>Bacteroidota</taxon>
        <taxon>Flavobacteriia</taxon>
        <taxon>Flavobacteriales</taxon>
        <taxon>Flavobacteriaceae</taxon>
        <taxon>Flavobacterium</taxon>
    </lineage>
</organism>
<proteinExistence type="predicted"/>
<evidence type="ECO:0000256" key="5">
    <source>
        <dbReference type="ARBA" id="ARBA00023012"/>
    </source>
</evidence>
<dbReference type="EMBL" id="CP016907">
    <property type="protein sequence ID" value="AOC95582.1"/>
    <property type="molecule type" value="Genomic_DNA"/>
</dbReference>
<evidence type="ECO:0000256" key="6">
    <source>
        <dbReference type="PROSITE-ProRule" id="PRU00339"/>
    </source>
</evidence>
<accession>A0AAC9D517</accession>
<comment type="catalytic activity">
    <reaction evidence="1">
        <text>ATP + protein L-histidine = ADP + protein N-phospho-L-histidine.</text>
        <dbReference type="EC" id="2.7.13.3"/>
    </reaction>
</comment>
<evidence type="ECO:0000256" key="3">
    <source>
        <dbReference type="ARBA" id="ARBA00022679"/>
    </source>
</evidence>
<dbReference type="InterPro" id="IPR036890">
    <property type="entry name" value="HATPase_C_sf"/>
</dbReference>
<dbReference type="KEGG" id="fjg:BB050_02474"/>
<dbReference type="PROSITE" id="PS50005">
    <property type="entry name" value="TPR"/>
    <property type="match status" value="1"/>
</dbReference>
<feature type="repeat" description="TPR" evidence="6">
    <location>
        <begin position="150"/>
        <end position="183"/>
    </location>
</feature>
<dbReference type="SUPFAM" id="SSF48452">
    <property type="entry name" value="TPR-like"/>
    <property type="match status" value="1"/>
</dbReference>
<dbReference type="PANTHER" id="PTHR24421:SF10">
    <property type="entry name" value="NITRATE_NITRITE SENSOR PROTEIN NARQ"/>
    <property type="match status" value="1"/>
</dbReference>
<keyword evidence="7" id="KW-0472">Membrane</keyword>
<dbReference type="PANTHER" id="PTHR24421">
    <property type="entry name" value="NITRATE/NITRITE SENSOR PROTEIN NARX-RELATED"/>
    <property type="match status" value="1"/>
</dbReference>